<name>A0ABS9VR58_9SPHN</name>
<dbReference type="NCBIfam" id="TIGR02466">
    <property type="entry name" value="TIGR02466 family protein"/>
    <property type="match status" value="1"/>
</dbReference>
<organism evidence="1 2">
    <name type="scientific">Sphingomonas telluris</name>
    <dbReference type="NCBI Taxonomy" id="2907998"/>
    <lineage>
        <taxon>Bacteria</taxon>
        <taxon>Pseudomonadati</taxon>
        <taxon>Pseudomonadota</taxon>
        <taxon>Alphaproteobacteria</taxon>
        <taxon>Sphingomonadales</taxon>
        <taxon>Sphingomonadaceae</taxon>
        <taxon>Sphingomonas</taxon>
    </lineage>
</organism>
<dbReference type="RefSeq" id="WP_241448324.1">
    <property type="nucleotide sequence ID" value="NZ_JAKZHW010000002.1"/>
</dbReference>
<dbReference type="Pfam" id="PF13759">
    <property type="entry name" value="2OG-FeII_Oxy_5"/>
    <property type="match status" value="1"/>
</dbReference>
<evidence type="ECO:0000313" key="1">
    <source>
        <dbReference type="EMBL" id="MCH8617451.1"/>
    </source>
</evidence>
<comment type="caution">
    <text evidence="1">The sequence shown here is derived from an EMBL/GenBank/DDBJ whole genome shotgun (WGS) entry which is preliminary data.</text>
</comment>
<reference evidence="1 2" key="1">
    <citation type="submission" date="2022-03" db="EMBL/GenBank/DDBJ databases">
        <authorList>
            <person name="Jo J.-H."/>
            <person name="Im W.-T."/>
        </authorList>
    </citation>
    <scope>NUCLEOTIDE SEQUENCE [LARGE SCALE GENOMIC DNA]</scope>
    <source>
        <strain evidence="1 2">SM33</strain>
    </source>
</reference>
<proteinExistence type="predicted"/>
<accession>A0ABS9VR58</accession>
<dbReference type="InterPro" id="IPR012668">
    <property type="entry name" value="CHP02466"/>
</dbReference>
<gene>
    <name evidence="1" type="ORF">LZ016_15240</name>
</gene>
<keyword evidence="2" id="KW-1185">Reference proteome</keyword>
<protein>
    <submittedName>
        <fullName evidence="1">TIGR02466 family protein</fullName>
    </submittedName>
</protein>
<sequence>MPADSESEVTSKARSAVTDPDRFVRKNYFPTMIFQYDIEDSEQLNKTLLELVYAEREQGVAVNKSNTAALGSWHSATGLHKNPAYEPLLTEVNAALGRISEDLSYASHQVLRVTSMWSIINPPGNGNRAHIHPNSLWSGVYYVQASDSGGKIEFIDPRTVLIMNQPKYEEKKKRPRDCWTKVTYKPVAGRMLIFPAWLYHGVDPNLSKKSGRAGDRVIVSFNINQVKK</sequence>
<evidence type="ECO:0000313" key="2">
    <source>
        <dbReference type="Proteomes" id="UP001203058"/>
    </source>
</evidence>
<dbReference type="EMBL" id="JAKZHW010000002">
    <property type="protein sequence ID" value="MCH8617451.1"/>
    <property type="molecule type" value="Genomic_DNA"/>
</dbReference>
<dbReference type="Gene3D" id="2.60.120.620">
    <property type="entry name" value="q2cbj1_9rhob like domain"/>
    <property type="match status" value="1"/>
</dbReference>
<dbReference type="Proteomes" id="UP001203058">
    <property type="component" value="Unassembled WGS sequence"/>
</dbReference>